<keyword evidence="3" id="KW-1185">Reference proteome</keyword>
<sequence length="143" mass="14650">NTTIHGISGLVPGAQRIIEAGAGASPLLLARDWRAFFDNYIIISANGLSAGLSISPRGVPISHTRLIVIGGTSATGGTLILGVARGSSASPAHYPHDATTTPSEQALSSRSAERPGSRRGRGRHRACAFLPLCRPGAGATCEL</sequence>
<name>A0A167XL75_9AGAM</name>
<accession>A0A167XL75</accession>
<evidence type="ECO:0000256" key="1">
    <source>
        <dbReference type="SAM" id="MobiDB-lite"/>
    </source>
</evidence>
<organism evidence="2 3">
    <name type="scientific">Athelia psychrophila</name>
    <dbReference type="NCBI Taxonomy" id="1759441"/>
    <lineage>
        <taxon>Eukaryota</taxon>
        <taxon>Fungi</taxon>
        <taxon>Dikarya</taxon>
        <taxon>Basidiomycota</taxon>
        <taxon>Agaricomycotina</taxon>
        <taxon>Agaricomycetes</taxon>
        <taxon>Agaricomycetidae</taxon>
        <taxon>Atheliales</taxon>
        <taxon>Atheliaceae</taxon>
        <taxon>Athelia</taxon>
    </lineage>
</organism>
<dbReference type="EMBL" id="KV417754">
    <property type="protein sequence ID" value="KZP07333.1"/>
    <property type="molecule type" value="Genomic_DNA"/>
</dbReference>
<feature type="non-terminal residue" evidence="2">
    <location>
        <position position="1"/>
    </location>
</feature>
<evidence type="ECO:0000313" key="2">
    <source>
        <dbReference type="EMBL" id="KZP07333.1"/>
    </source>
</evidence>
<dbReference type="Proteomes" id="UP000076532">
    <property type="component" value="Unassembled WGS sequence"/>
</dbReference>
<protein>
    <submittedName>
        <fullName evidence="2">Uncharacterized protein</fullName>
    </submittedName>
</protein>
<feature type="compositionally biased region" description="Polar residues" evidence="1">
    <location>
        <begin position="98"/>
        <end position="107"/>
    </location>
</feature>
<proteinExistence type="predicted"/>
<gene>
    <name evidence="2" type="ORF">FIBSPDRAFT_875593</name>
</gene>
<feature type="region of interest" description="Disordered" evidence="1">
    <location>
        <begin position="91"/>
        <end position="122"/>
    </location>
</feature>
<reference evidence="2 3" key="1">
    <citation type="journal article" date="2016" name="Mol. Biol. Evol.">
        <title>Comparative Genomics of Early-Diverging Mushroom-Forming Fungi Provides Insights into the Origins of Lignocellulose Decay Capabilities.</title>
        <authorList>
            <person name="Nagy L.G."/>
            <person name="Riley R."/>
            <person name="Tritt A."/>
            <person name="Adam C."/>
            <person name="Daum C."/>
            <person name="Floudas D."/>
            <person name="Sun H."/>
            <person name="Yadav J.S."/>
            <person name="Pangilinan J."/>
            <person name="Larsson K.H."/>
            <person name="Matsuura K."/>
            <person name="Barry K."/>
            <person name="Labutti K."/>
            <person name="Kuo R."/>
            <person name="Ohm R.A."/>
            <person name="Bhattacharya S.S."/>
            <person name="Shirouzu T."/>
            <person name="Yoshinaga Y."/>
            <person name="Martin F.M."/>
            <person name="Grigoriev I.V."/>
            <person name="Hibbett D.S."/>
        </authorList>
    </citation>
    <scope>NUCLEOTIDE SEQUENCE [LARGE SCALE GENOMIC DNA]</scope>
    <source>
        <strain evidence="2 3">CBS 109695</strain>
    </source>
</reference>
<dbReference type="AlphaFoldDB" id="A0A167XL75"/>
<evidence type="ECO:0000313" key="3">
    <source>
        <dbReference type="Proteomes" id="UP000076532"/>
    </source>
</evidence>